<evidence type="ECO:0000256" key="2">
    <source>
        <dbReference type="ARBA" id="ARBA00022801"/>
    </source>
</evidence>
<organism evidence="5 6">
    <name type="scientific">Propioniciclava tarda</name>
    <dbReference type="NCBI Taxonomy" id="433330"/>
    <lineage>
        <taxon>Bacteria</taxon>
        <taxon>Bacillati</taxon>
        <taxon>Actinomycetota</taxon>
        <taxon>Actinomycetes</taxon>
        <taxon>Propionibacteriales</taxon>
        <taxon>Propionibacteriaceae</taxon>
        <taxon>Propioniciclava</taxon>
    </lineage>
</organism>
<keyword evidence="2" id="KW-0378">Hydrolase</keyword>
<dbReference type="SMART" id="SM00797">
    <property type="entry name" value="AHS2"/>
    <property type="match status" value="1"/>
</dbReference>
<dbReference type="InterPro" id="IPR003778">
    <property type="entry name" value="CT_A_B"/>
</dbReference>
<dbReference type="OrthoDB" id="9768696at2"/>
<dbReference type="Gene3D" id="2.40.100.10">
    <property type="entry name" value="Cyclophilin-like"/>
    <property type="match status" value="1"/>
</dbReference>
<dbReference type="RefSeq" id="WP_131172085.1">
    <property type="nucleotide sequence ID" value="NZ_FXTL01000007.1"/>
</dbReference>
<dbReference type="Proteomes" id="UP000291933">
    <property type="component" value="Unassembled WGS sequence"/>
</dbReference>
<comment type="caution">
    <text evidence="5">The sequence shown here is derived from an EMBL/GenBank/DDBJ whole genome shotgun (WGS) entry which is preliminary data.</text>
</comment>
<dbReference type="Pfam" id="PF02626">
    <property type="entry name" value="CT_A_B"/>
    <property type="match status" value="1"/>
</dbReference>
<dbReference type="PANTHER" id="PTHR43309:SF3">
    <property type="entry name" value="5-OXOPROLINASE SUBUNIT C"/>
    <property type="match status" value="1"/>
</dbReference>
<evidence type="ECO:0000256" key="3">
    <source>
        <dbReference type="ARBA" id="ARBA00022840"/>
    </source>
</evidence>
<proteinExistence type="predicted"/>
<dbReference type="InterPro" id="IPR029000">
    <property type="entry name" value="Cyclophilin-like_dom_sf"/>
</dbReference>
<accession>A0A4Q9KKI4</accession>
<evidence type="ECO:0000313" key="6">
    <source>
        <dbReference type="Proteomes" id="UP000291933"/>
    </source>
</evidence>
<feature type="domain" description="Carboxyltransferase" evidence="4">
    <location>
        <begin position="26"/>
        <end position="287"/>
    </location>
</feature>
<evidence type="ECO:0000259" key="4">
    <source>
        <dbReference type="SMART" id="SM00797"/>
    </source>
</evidence>
<dbReference type="PANTHER" id="PTHR43309">
    <property type="entry name" value="5-OXOPROLINASE SUBUNIT C"/>
    <property type="match status" value="1"/>
</dbReference>
<keyword evidence="6" id="KW-1185">Reference proteome</keyword>
<keyword evidence="1" id="KW-0547">Nucleotide-binding</keyword>
<dbReference type="SUPFAM" id="SSF50891">
    <property type="entry name" value="Cyclophilin-like"/>
    <property type="match status" value="1"/>
</dbReference>
<protein>
    <submittedName>
        <fullName evidence="5">Biotin-dependent carboxyltransferase</fullName>
    </submittedName>
</protein>
<keyword evidence="5" id="KW-0808">Transferase</keyword>
<dbReference type="AlphaFoldDB" id="A0A4Q9KKI4"/>
<reference evidence="5 6" key="1">
    <citation type="submission" date="2019-01" db="EMBL/GenBank/DDBJ databases">
        <title>Lactibacter flavus gen. nov., sp. nov., a novel bacterium of the family Propionibacteriaceae isolated from raw milk and dairy products.</title>
        <authorList>
            <person name="Huptas C."/>
            <person name="Wenning M."/>
            <person name="Breitenwieser F."/>
            <person name="Doll E."/>
            <person name="Von Neubeck M."/>
            <person name="Busse H.-J."/>
            <person name="Scherer S."/>
        </authorList>
    </citation>
    <scope>NUCLEOTIDE SEQUENCE [LARGE SCALE GENOMIC DNA]</scope>
    <source>
        <strain evidence="5 6">DSM 22130</strain>
    </source>
</reference>
<dbReference type="GO" id="GO:0005524">
    <property type="term" value="F:ATP binding"/>
    <property type="evidence" value="ECO:0007669"/>
    <property type="project" value="UniProtKB-KW"/>
</dbReference>
<dbReference type="EMBL" id="SDMR01000008">
    <property type="protein sequence ID" value="TBT94996.1"/>
    <property type="molecule type" value="Genomic_DNA"/>
</dbReference>
<dbReference type="GO" id="GO:0016787">
    <property type="term" value="F:hydrolase activity"/>
    <property type="evidence" value="ECO:0007669"/>
    <property type="project" value="UniProtKB-KW"/>
</dbReference>
<dbReference type="NCBIfam" id="TIGR00724">
    <property type="entry name" value="urea_amlyse_rel"/>
    <property type="match status" value="1"/>
</dbReference>
<keyword evidence="3" id="KW-0067">ATP-binding</keyword>
<gene>
    <name evidence="5" type="ORF">ET996_08300</name>
</gene>
<sequence length="288" mass="29859">MSRALRVDRPGVLTLIQDLGRPGHARLGVTASGAWDRAALTLANRLLGNAEGAAGLEVLLGGLSLTALQPIMVALTGAEAPLLVDGRPAAQYAPVALPQGSRLDLGTPTRGLRCYLAVRGGLDGRRVFGSLSSDPTTGLGPAPLASGAELVVGSDVAGPLGDTDLASGRRGLDELVLRVALGPRDDWFTPEAIDLLDTATWEVLQASDRVGTRLSGPTLTRVRQDELPSEGLMRGAVQVPADGQPLVFGPDHPTTGGYPVIACVLRNDADALSQAVPGTRVRFAVRRP</sequence>
<evidence type="ECO:0000313" key="5">
    <source>
        <dbReference type="EMBL" id="TBT94996.1"/>
    </source>
</evidence>
<dbReference type="GO" id="GO:0016740">
    <property type="term" value="F:transferase activity"/>
    <property type="evidence" value="ECO:0007669"/>
    <property type="project" value="UniProtKB-KW"/>
</dbReference>
<name>A0A4Q9KKI4_PROTD</name>
<evidence type="ECO:0000256" key="1">
    <source>
        <dbReference type="ARBA" id="ARBA00022741"/>
    </source>
</evidence>
<dbReference type="InterPro" id="IPR052708">
    <property type="entry name" value="PxpC"/>
</dbReference>